<proteinExistence type="inferred from homology"/>
<dbReference type="GO" id="GO:0008320">
    <property type="term" value="F:protein transmembrane transporter activity"/>
    <property type="evidence" value="ECO:0007669"/>
    <property type="project" value="UniProtKB-UniRule"/>
</dbReference>
<evidence type="ECO:0000256" key="7">
    <source>
        <dbReference type="ARBA" id="ARBA00023010"/>
    </source>
</evidence>
<dbReference type="PANTHER" id="PTHR33910">
    <property type="entry name" value="PROTEIN TRANSLOCASE SUBUNIT SECE"/>
    <property type="match status" value="1"/>
</dbReference>
<keyword evidence="6 9" id="KW-1133">Transmembrane helix</keyword>
<dbReference type="STRING" id="1797529.A2570_00485"/>
<gene>
    <name evidence="9" type="primary">secE</name>
    <name evidence="10" type="ORF">A2570_00485</name>
</gene>
<keyword evidence="4 9" id="KW-0812">Transmembrane</keyword>
<dbReference type="PANTHER" id="PTHR33910:SF1">
    <property type="entry name" value="PROTEIN TRANSLOCASE SUBUNIT SECE"/>
    <property type="match status" value="1"/>
</dbReference>
<evidence type="ECO:0000313" key="10">
    <source>
        <dbReference type="EMBL" id="OGY40958.1"/>
    </source>
</evidence>
<dbReference type="HAMAP" id="MF_00422">
    <property type="entry name" value="SecE"/>
    <property type="match status" value="1"/>
</dbReference>
<evidence type="ECO:0000256" key="9">
    <source>
        <dbReference type="HAMAP-Rule" id="MF_00422"/>
    </source>
</evidence>
<sequence>MKLFKFLENYLKETKIELQKVSWPTKQEATRYLIIILFFSGVMAMFLGLFDFGFLQIIEKIIVK</sequence>
<keyword evidence="3 9" id="KW-1003">Cell membrane</keyword>
<evidence type="ECO:0000256" key="1">
    <source>
        <dbReference type="ARBA" id="ARBA00004370"/>
    </source>
</evidence>
<keyword evidence="2 9" id="KW-0813">Transport</keyword>
<protein>
    <recommendedName>
        <fullName evidence="9">Protein translocase subunit SecE</fullName>
    </recommendedName>
</protein>
<comment type="subunit">
    <text evidence="9">Component of the Sec protein translocase complex. Heterotrimer consisting of SecY, SecE and SecG subunits. The heterotrimers can form oligomers, although 1 heterotrimer is thought to be able to translocate proteins. Interacts with the ribosome. Interacts with SecDF, and other proteins may be involved. Interacts with SecA.</text>
</comment>
<comment type="similarity">
    <text evidence="9">Belongs to the SecE/SEC61-gamma family.</text>
</comment>
<keyword evidence="5 9" id="KW-0653">Protein transport</keyword>
<dbReference type="InterPro" id="IPR001901">
    <property type="entry name" value="Translocase_SecE/Sec61-g"/>
</dbReference>
<evidence type="ECO:0000256" key="5">
    <source>
        <dbReference type="ARBA" id="ARBA00022927"/>
    </source>
</evidence>
<comment type="subcellular location">
    <subcellularLocation>
        <location evidence="9">Cell membrane</location>
        <topology evidence="9">Single-pass membrane protein</topology>
    </subcellularLocation>
    <subcellularLocation>
        <location evidence="1">Membrane</location>
    </subcellularLocation>
</comment>
<dbReference type="Gene3D" id="1.20.5.1030">
    <property type="entry name" value="Preprotein translocase secy subunit"/>
    <property type="match status" value="1"/>
</dbReference>
<reference evidence="10 11" key="1">
    <citation type="journal article" date="2016" name="Nat. Commun.">
        <title>Thousands of microbial genomes shed light on interconnected biogeochemical processes in an aquifer system.</title>
        <authorList>
            <person name="Anantharaman K."/>
            <person name="Brown C.T."/>
            <person name="Hug L.A."/>
            <person name="Sharon I."/>
            <person name="Castelle C.J."/>
            <person name="Probst A.J."/>
            <person name="Thomas B.C."/>
            <person name="Singh A."/>
            <person name="Wilkins M.J."/>
            <person name="Karaoz U."/>
            <person name="Brodie E.L."/>
            <person name="Williams K.H."/>
            <person name="Hubbard S.S."/>
            <person name="Banfield J.F."/>
        </authorList>
    </citation>
    <scope>NUCLEOTIDE SEQUENCE [LARGE SCALE GENOMIC DNA]</scope>
</reference>
<dbReference type="GO" id="GO:0009306">
    <property type="term" value="P:protein secretion"/>
    <property type="evidence" value="ECO:0007669"/>
    <property type="project" value="UniProtKB-UniRule"/>
</dbReference>
<evidence type="ECO:0000313" key="11">
    <source>
        <dbReference type="Proteomes" id="UP000178570"/>
    </source>
</evidence>
<comment type="function">
    <text evidence="9">Essential subunit of the Sec protein translocation channel SecYEG. Clamps together the 2 halves of SecY. May contact the channel plug during translocation.</text>
</comment>
<keyword evidence="7 9" id="KW-0811">Translocation</keyword>
<evidence type="ECO:0000256" key="6">
    <source>
        <dbReference type="ARBA" id="ARBA00022989"/>
    </source>
</evidence>
<dbReference type="Proteomes" id="UP000178570">
    <property type="component" value="Unassembled WGS sequence"/>
</dbReference>
<accession>A0A1G1XLS2</accession>
<dbReference type="PROSITE" id="PS01067">
    <property type="entry name" value="SECE_SEC61G"/>
    <property type="match status" value="1"/>
</dbReference>
<dbReference type="Pfam" id="PF00584">
    <property type="entry name" value="SecE"/>
    <property type="match status" value="1"/>
</dbReference>
<evidence type="ECO:0000256" key="3">
    <source>
        <dbReference type="ARBA" id="ARBA00022475"/>
    </source>
</evidence>
<evidence type="ECO:0000256" key="8">
    <source>
        <dbReference type="ARBA" id="ARBA00023136"/>
    </source>
</evidence>
<dbReference type="GO" id="GO:0006605">
    <property type="term" value="P:protein targeting"/>
    <property type="evidence" value="ECO:0007669"/>
    <property type="project" value="UniProtKB-UniRule"/>
</dbReference>
<dbReference type="GO" id="GO:0065002">
    <property type="term" value="P:intracellular protein transmembrane transport"/>
    <property type="evidence" value="ECO:0007669"/>
    <property type="project" value="UniProtKB-UniRule"/>
</dbReference>
<name>A0A1G1XLS2_9BACT</name>
<dbReference type="InterPro" id="IPR005807">
    <property type="entry name" value="SecE_bac"/>
</dbReference>
<dbReference type="AlphaFoldDB" id="A0A1G1XLS2"/>
<dbReference type="NCBIfam" id="TIGR00964">
    <property type="entry name" value="secE_bact"/>
    <property type="match status" value="1"/>
</dbReference>
<organism evidence="10 11">
    <name type="scientific">Candidatus Brennerbacteria bacterium RIFOXYD1_FULL_41_16</name>
    <dbReference type="NCBI Taxonomy" id="1797529"/>
    <lineage>
        <taxon>Bacteria</taxon>
        <taxon>Candidatus Brenneribacteriota</taxon>
    </lineage>
</organism>
<evidence type="ECO:0000256" key="2">
    <source>
        <dbReference type="ARBA" id="ARBA00022448"/>
    </source>
</evidence>
<dbReference type="GO" id="GO:0005886">
    <property type="term" value="C:plasma membrane"/>
    <property type="evidence" value="ECO:0007669"/>
    <property type="project" value="UniProtKB-SubCell"/>
</dbReference>
<comment type="caution">
    <text evidence="10">The sequence shown here is derived from an EMBL/GenBank/DDBJ whole genome shotgun (WGS) entry which is preliminary data.</text>
</comment>
<dbReference type="EMBL" id="MHHY01000003">
    <property type="protein sequence ID" value="OGY40958.1"/>
    <property type="molecule type" value="Genomic_DNA"/>
</dbReference>
<dbReference type="GO" id="GO:0043952">
    <property type="term" value="P:protein transport by the Sec complex"/>
    <property type="evidence" value="ECO:0007669"/>
    <property type="project" value="UniProtKB-UniRule"/>
</dbReference>
<keyword evidence="8 9" id="KW-0472">Membrane</keyword>
<dbReference type="InterPro" id="IPR038379">
    <property type="entry name" value="SecE_sf"/>
</dbReference>
<evidence type="ECO:0000256" key="4">
    <source>
        <dbReference type="ARBA" id="ARBA00022692"/>
    </source>
</evidence>
<feature type="transmembrane region" description="Helical" evidence="9">
    <location>
        <begin position="32"/>
        <end position="55"/>
    </location>
</feature>